<organism evidence="3 4">
    <name type="scientific">Streptococcus mitis</name>
    <dbReference type="NCBI Taxonomy" id="28037"/>
    <lineage>
        <taxon>Bacteria</taxon>
        <taxon>Bacillati</taxon>
        <taxon>Bacillota</taxon>
        <taxon>Bacilli</taxon>
        <taxon>Lactobacillales</taxon>
        <taxon>Streptococcaceae</taxon>
        <taxon>Streptococcus</taxon>
        <taxon>Streptococcus mitis group</taxon>
    </lineage>
</organism>
<name>A0A1T0C249_STRMT</name>
<keyword evidence="2" id="KW-0812">Transmembrane</keyword>
<dbReference type="EMBL" id="MUYO01000006">
    <property type="protein sequence ID" value="OOS16454.1"/>
    <property type="molecule type" value="Genomic_DNA"/>
</dbReference>
<feature type="transmembrane region" description="Helical" evidence="2">
    <location>
        <begin position="34"/>
        <end position="52"/>
    </location>
</feature>
<comment type="caution">
    <text evidence="3">The sequence shown here is derived from an EMBL/GenBank/DDBJ whole genome shotgun (WGS) entry which is preliminary data.</text>
</comment>
<gene>
    <name evidence="3" type="ORF">B0686_10020</name>
</gene>
<evidence type="ECO:0000313" key="3">
    <source>
        <dbReference type="EMBL" id="OOS16454.1"/>
    </source>
</evidence>
<protein>
    <submittedName>
        <fullName evidence="3">Uncharacterized protein</fullName>
    </submittedName>
</protein>
<evidence type="ECO:0000313" key="4">
    <source>
        <dbReference type="Proteomes" id="UP000190652"/>
    </source>
</evidence>
<keyword evidence="1" id="KW-0175">Coiled coil</keyword>
<proteinExistence type="predicted"/>
<reference evidence="3 4" key="1">
    <citation type="submission" date="2017-02" db="EMBL/GenBank/DDBJ databases">
        <title>Draft genome sequence of Streptococcus mitis CCUG 63687.</title>
        <authorList>
            <person name="Salva-Serra F."/>
            <person name="Engstrom-Jakobsson H."/>
            <person name="Thorell K."/>
            <person name="Jaen-Luchoro D."/>
            <person name="Gonzales-Siles L."/>
            <person name="Karlsson R."/>
            <person name="Yazdan S."/>
            <person name="Boulund F."/>
            <person name="Johnning A."/>
            <person name="Engstrand L."/>
            <person name="Kristiansson E."/>
            <person name="Moore E."/>
        </authorList>
    </citation>
    <scope>NUCLEOTIDE SEQUENCE [LARGE SCALE GENOMIC DNA]</scope>
    <source>
        <strain evidence="3 4">CCUG 63687</strain>
    </source>
</reference>
<evidence type="ECO:0000256" key="2">
    <source>
        <dbReference type="SAM" id="Phobius"/>
    </source>
</evidence>
<feature type="transmembrane region" description="Helical" evidence="2">
    <location>
        <begin position="58"/>
        <end position="77"/>
    </location>
</feature>
<evidence type="ECO:0000256" key="1">
    <source>
        <dbReference type="SAM" id="Coils"/>
    </source>
</evidence>
<dbReference type="AlphaFoldDB" id="A0A1T0C249"/>
<sequence>MLEQQNDSNWFKWWNYVKEEVGIKNYVKQLFPKYFIIVIPILLSLPILPLQVLMKHWWGVLILIIIILLLIAAQTFFEYKNDIKHVQKIQQLEEEVERARQEKERLENENEFYALTIEDNQKYFLIMLYRKLGLTESDRISLYYRNSIDKDFEIVARYSTSNRFKEHSRPSYPHDQGYISKCWETKDDDFYVEAIPEASYTENIDYFASEMNMVPETLRHLKMKSRAFYIKNVKDKNRDKSIGVIVIESINSRIANLSEKQLKSKLDSDMMEYLYQLMDNKLRGN</sequence>
<keyword evidence="2" id="KW-1133">Transmembrane helix</keyword>
<dbReference type="RefSeq" id="WP_078353062.1">
    <property type="nucleotide sequence ID" value="NZ_MUYO01000006.1"/>
</dbReference>
<feature type="coiled-coil region" evidence="1">
    <location>
        <begin position="82"/>
        <end position="116"/>
    </location>
</feature>
<accession>A0A1T0C249</accession>
<dbReference type="Proteomes" id="UP000190652">
    <property type="component" value="Unassembled WGS sequence"/>
</dbReference>
<keyword evidence="2" id="KW-0472">Membrane</keyword>